<dbReference type="Proteomes" id="UP000261811">
    <property type="component" value="Unassembled WGS sequence"/>
</dbReference>
<evidence type="ECO:0000256" key="1">
    <source>
        <dbReference type="SAM" id="MobiDB-lite"/>
    </source>
</evidence>
<gene>
    <name evidence="3" type="ORF">DZF91_28665</name>
</gene>
<feature type="region of interest" description="Disordered" evidence="1">
    <location>
        <begin position="1"/>
        <end position="97"/>
    </location>
</feature>
<keyword evidence="4" id="KW-1185">Reference proteome</keyword>
<comment type="caution">
    <text evidence="3">The sequence shown here is derived from an EMBL/GenBank/DDBJ whole genome shotgun (WGS) entry which is preliminary data.</text>
</comment>
<keyword evidence="2" id="KW-0812">Transmembrane</keyword>
<reference evidence="3 4" key="1">
    <citation type="submission" date="2018-08" db="EMBL/GenBank/DDBJ databases">
        <title>Actinomadura jelena sp. nov., a novel Actinomycete isolated from soil in Chad.</title>
        <authorList>
            <person name="Shi L."/>
        </authorList>
    </citation>
    <scope>NUCLEOTIDE SEQUENCE [LARGE SCALE GENOMIC DNA]</scope>
    <source>
        <strain evidence="3 4">NEAU-G17</strain>
    </source>
</reference>
<feature type="transmembrane region" description="Helical" evidence="2">
    <location>
        <begin position="195"/>
        <end position="213"/>
    </location>
</feature>
<proteinExistence type="predicted"/>
<keyword evidence="2" id="KW-0472">Membrane</keyword>
<dbReference type="EMBL" id="QURH01000843">
    <property type="protein sequence ID" value="RFU38248.1"/>
    <property type="molecule type" value="Genomic_DNA"/>
</dbReference>
<dbReference type="Pfam" id="PF19608">
    <property type="entry name" value="DUF6113"/>
    <property type="match status" value="1"/>
</dbReference>
<evidence type="ECO:0008006" key="5">
    <source>
        <dbReference type="Google" id="ProtNLM"/>
    </source>
</evidence>
<feature type="transmembrane region" description="Helical" evidence="2">
    <location>
        <begin position="104"/>
        <end position="124"/>
    </location>
</feature>
<feature type="compositionally biased region" description="Basic and acidic residues" evidence="1">
    <location>
        <begin position="1"/>
        <end position="13"/>
    </location>
</feature>
<feature type="transmembrane region" description="Helical" evidence="2">
    <location>
        <begin position="162"/>
        <end position="180"/>
    </location>
</feature>
<keyword evidence="2" id="KW-1133">Transmembrane helix</keyword>
<dbReference type="InterPro" id="IPR046095">
    <property type="entry name" value="DUF6113"/>
</dbReference>
<name>A0A372JFW4_9ACTN</name>
<dbReference type="AlphaFoldDB" id="A0A372JFW4"/>
<protein>
    <recommendedName>
        <fullName evidence="5">Integral membrane protein</fullName>
    </recommendedName>
</protein>
<organism evidence="3 4">
    <name type="scientific">Actinomadura logoneensis</name>
    <dbReference type="NCBI Taxonomy" id="2293572"/>
    <lineage>
        <taxon>Bacteria</taxon>
        <taxon>Bacillati</taxon>
        <taxon>Actinomycetota</taxon>
        <taxon>Actinomycetes</taxon>
        <taxon>Streptosporangiales</taxon>
        <taxon>Thermomonosporaceae</taxon>
        <taxon>Actinomadura</taxon>
    </lineage>
</organism>
<evidence type="ECO:0000313" key="3">
    <source>
        <dbReference type="EMBL" id="RFU38248.1"/>
    </source>
</evidence>
<dbReference type="OrthoDB" id="3544132at2"/>
<accession>A0A372JFW4</accession>
<feature type="transmembrane region" description="Helical" evidence="2">
    <location>
        <begin position="136"/>
        <end position="155"/>
    </location>
</feature>
<sequence length="237" mass="23104">MNEDDAPKRRADEPAPPTRATPASAPEKGSGATPDAGAKAGPEAGAAAGAEAGRAADAGPGAKGSGTPDEAPGSEPAAEPAPESAAESALEPGPAVGPSPGLEAVVSGAAYGVLFLLGIAYGLFGAFHQDWTVGSLPLPAIVLCAVLFGLVFGAGYGMRTKLGAVLPAAAWMIVTFVMSSKRSEGDLVVPGTTAGYVYIVGGLVAGLVAIAVVPTGRAPGEWLTGQRLPGGGGHTRG</sequence>
<feature type="compositionally biased region" description="Low complexity" evidence="1">
    <location>
        <begin position="70"/>
        <end position="94"/>
    </location>
</feature>
<dbReference type="RefSeq" id="WP_117360238.1">
    <property type="nucleotide sequence ID" value="NZ_QURH01000843.1"/>
</dbReference>
<feature type="compositionally biased region" description="Low complexity" evidence="1">
    <location>
        <begin position="35"/>
        <end position="60"/>
    </location>
</feature>
<evidence type="ECO:0000256" key="2">
    <source>
        <dbReference type="SAM" id="Phobius"/>
    </source>
</evidence>
<evidence type="ECO:0000313" key="4">
    <source>
        <dbReference type="Proteomes" id="UP000261811"/>
    </source>
</evidence>